<evidence type="ECO:0000256" key="3">
    <source>
        <dbReference type="ARBA" id="ARBA00022553"/>
    </source>
</evidence>
<evidence type="ECO:0000313" key="12">
    <source>
        <dbReference type="EMBL" id="CAH0999423.1"/>
    </source>
</evidence>
<comment type="cofactor">
    <cofactor evidence="1">
        <name>Mg(2+)</name>
        <dbReference type="ChEBI" id="CHEBI:18420"/>
    </cofactor>
</comment>
<dbReference type="InterPro" id="IPR005841">
    <property type="entry name" value="Alpha-D-phosphohexomutase_SF"/>
</dbReference>
<evidence type="ECO:0000259" key="11">
    <source>
        <dbReference type="Pfam" id="PF02880"/>
    </source>
</evidence>
<dbReference type="Pfam" id="PF02879">
    <property type="entry name" value="PGM_PMM_II"/>
    <property type="match status" value="1"/>
</dbReference>
<dbReference type="Pfam" id="PF02880">
    <property type="entry name" value="PGM_PMM_III"/>
    <property type="match status" value="1"/>
</dbReference>
<dbReference type="Gene3D" id="3.40.120.10">
    <property type="entry name" value="Alpha-D-Glucose-1,6-Bisphosphate, subunit A, domain 3"/>
    <property type="match status" value="3"/>
</dbReference>
<name>A0ABN8F4K7_9BACT</name>
<dbReference type="Pfam" id="PF00408">
    <property type="entry name" value="PGM_PMM_IV"/>
    <property type="match status" value="1"/>
</dbReference>
<evidence type="ECO:0000259" key="9">
    <source>
        <dbReference type="Pfam" id="PF02878"/>
    </source>
</evidence>
<dbReference type="InterPro" id="IPR005845">
    <property type="entry name" value="A-D-PHexomutase_a/b/a-II"/>
</dbReference>
<comment type="caution">
    <text evidence="12">The sequence shown here is derived from an EMBL/GenBank/DDBJ whole genome shotgun (WGS) entry which is preliminary data.</text>
</comment>
<sequence length="470" mass="51916">MDPIKIKFGTDGWRAIIAQEYTVDNVKRVAEGTALWLKQQGDTARVVIGYDCRFGGKLFSETTARVLGKHGITSLLAPAFISTPMVSLGVVKAKADLGVVITASHNPPDYNGYKLKSRLGGPSIPDDVSAVEALIPDAVPTDLPELDALREQGLIEEHDFEQIYLDHVKTNFDLDLIRNADFGIAYDAMYGSGQSAMVKLLPKAHHLHCAYNPSFLGTAPEPIARNLQQLSDVIKADPKLSLGIANDGDADRIGLYDENGEFVDSHHILLLLLMYQYEYKGIKNGEVILTFSVTDKLKQLAEQYGLPYEVTKIGFKYIAEIMAERDVIVGGEESGGLAVSGHIPERDGIWIGLMIAEYMAKSGKTLNELIQQVYDKVGSFNCDRDDVHVDNDRKWEIVKQAKENPFKKIGPYTVTDVKHVDGTKFYLDGEDRWLMVRPSGTEPVLRVYAQGSDAAEVRKILDAGRAEMGI</sequence>
<dbReference type="Pfam" id="PF02878">
    <property type="entry name" value="PGM_PMM_I"/>
    <property type="match status" value="1"/>
</dbReference>
<comment type="similarity">
    <text evidence="2 7">Belongs to the phosphohexose mutase family.</text>
</comment>
<dbReference type="SUPFAM" id="SSF55957">
    <property type="entry name" value="Phosphoglucomutase, C-terminal domain"/>
    <property type="match status" value="1"/>
</dbReference>
<dbReference type="InterPro" id="IPR016066">
    <property type="entry name" value="A-D-PHexomutase_CS"/>
</dbReference>
<dbReference type="InterPro" id="IPR016055">
    <property type="entry name" value="A-D-PHexomutase_a/b/a-I/II/III"/>
</dbReference>
<dbReference type="EMBL" id="CAKLPZ010000001">
    <property type="protein sequence ID" value="CAH0999423.1"/>
    <property type="molecule type" value="Genomic_DNA"/>
</dbReference>
<evidence type="ECO:0000256" key="4">
    <source>
        <dbReference type="ARBA" id="ARBA00022723"/>
    </source>
</evidence>
<dbReference type="SUPFAM" id="SSF53738">
    <property type="entry name" value="Phosphoglucomutase, first 3 domains"/>
    <property type="match status" value="2"/>
</dbReference>
<evidence type="ECO:0000259" key="8">
    <source>
        <dbReference type="Pfam" id="PF00408"/>
    </source>
</evidence>
<evidence type="ECO:0000256" key="1">
    <source>
        <dbReference type="ARBA" id="ARBA00001946"/>
    </source>
</evidence>
<feature type="domain" description="Alpha-D-phosphohexomutase alpha/beta/alpha" evidence="10">
    <location>
        <begin position="163"/>
        <end position="260"/>
    </location>
</feature>
<dbReference type="InterPro" id="IPR005846">
    <property type="entry name" value="A-D-PHexomutase_a/b/a-III"/>
</dbReference>
<evidence type="ECO:0000256" key="5">
    <source>
        <dbReference type="ARBA" id="ARBA00022842"/>
    </source>
</evidence>
<keyword evidence="5 7" id="KW-0460">Magnesium</keyword>
<keyword evidence="13" id="KW-1185">Reference proteome</keyword>
<dbReference type="PROSITE" id="PS00710">
    <property type="entry name" value="PGM_PMM"/>
    <property type="match status" value="1"/>
</dbReference>
<dbReference type="EC" id="5.4.2.10" evidence="12"/>
<dbReference type="InterPro" id="IPR036900">
    <property type="entry name" value="A-D-PHexomutase_C_sf"/>
</dbReference>
<evidence type="ECO:0000256" key="2">
    <source>
        <dbReference type="ARBA" id="ARBA00010231"/>
    </source>
</evidence>
<feature type="domain" description="Alpha-D-phosphohexomutase alpha/beta/alpha" evidence="9">
    <location>
        <begin position="6"/>
        <end position="135"/>
    </location>
</feature>
<dbReference type="PANTHER" id="PTHR45745">
    <property type="entry name" value="PHOSPHOMANNOMUTASE 45A"/>
    <property type="match status" value="1"/>
</dbReference>
<protein>
    <submittedName>
        <fullName evidence="12">Phosphoglucosamine mutase</fullName>
        <ecNumber evidence="12">5.4.2.10</ecNumber>
    </submittedName>
</protein>
<dbReference type="PRINTS" id="PR00509">
    <property type="entry name" value="PGMPMM"/>
</dbReference>
<evidence type="ECO:0000313" key="13">
    <source>
        <dbReference type="Proteomes" id="UP000837803"/>
    </source>
</evidence>
<gene>
    <name evidence="12" type="primary">glmM</name>
    <name evidence="12" type="ORF">LEM8419_00722</name>
</gene>
<organism evidence="12 13">
    <name type="scientific">Neolewinella maritima</name>
    <dbReference type="NCBI Taxonomy" id="1383882"/>
    <lineage>
        <taxon>Bacteria</taxon>
        <taxon>Pseudomonadati</taxon>
        <taxon>Bacteroidota</taxon>
        <taxon>Saprospiria</taxon>
        <taxon>Saprospirales</taxon>
        <taxon>Lewinellaceae</taxon>
        <taxon>Neolewinella</taxon>
    </lineage>
</organism>
<keyword evidence="3" id="KW-0597">Phosphoprotein</keyword>
<feature type="domain" description="Alpha-D-phosphohexomutase alpha/beta/alpha" evidence="11">
    <location>
        <begin position="264"/>
        <end position="376"/>
    </location>
</feature>
<reference evidence="12" key="1">
    <citation type="submission" date="2021-12" db="EMBL/GenBank/DDBJ databases">
        <authorList>
            <person name="Rodrigo-Torres L."/>
            <person name="Arahal R. D."/>
            <person name="Lucena T."/>
        </authorList>
    </citation>
    <scope>NUCLEOTIDE SEQUENCE</scope>
    <source>
        <strain evidence="12">CECT 8419</strain>
    </source>
</reference>
<dbReference type="PANTHER" id="PTHR45745:SF1">
    <property type="entry name" value="PHOSPHOGLUCOMUTASE 2B-RELATED"/>
    <property type="match status" value="1"/>
</dbReference>
<dbReference type="Proteomes" id="UP000837803">
    <property type="component" value="Unassembled WGS sequence"/>
</dbReference>
<accession>A0ABN8F4K7</accession>
<keyword evidence="6 12" id="KW-0413">Isomerase</keyword>
<evidence type="ECO:0000259" key="10">
    <source>
        <dbReference type="Pfam" id="PF02879"/>
    </source>
</evidence>
<dbReference type="RefSeq" id="WP_238749607.1">
    <property type="nucleotide sequence ID" value="NZ_CAKLPZ010000001.1"/>
</dbReference>
<dbReference type="Gene3D" id="3.30.310.50">
    <property type="entry name" value="Alpha-D-phosphohexomutase, C-terminal domain"/>
    <property type="match status" value="1"/>
</dbReference>
<evidence type="ECO:0000256" key="7">
    <source>
        <dbReference type="RuleBase" id="RU004326"/>
    </source>
</evidence>
<dbReference type="InterPro" id="IPR005843">
    <property type="entry name" value="A-D-PHexomutase_C"/>
</dbReference>
<dbReference type="GO" id="GO:0008966">
    <property type="term" value="F:phosphoglucosamine mutase activity"/>
    <property type="evidence" value="ECO:0007669"/>
    <property type="project" value="UniProtKB-EC"/>
</dbReference>
<feature type="domain" description="Alpha-D-phosphohexomutase C-terminal" evidence="8">
    <location>
        <begin position="389"/>
        <end position="462"/>
    </location>
</feature>
<proteinExistence type="inferred from homology"/>
<dbReference type="InterPro" id="IPR005844">
    <property type="entry name" value="A-D-PHexomutase_a/b/a-I"/>
</dbReference>
<keyword evidence="4 7" id="KW-0479">Metal-binding</keyword>
<evidence type="ECO:0000256" key="6">
    <source>
        <dbReference type="ARBA" id="ARBA00023235"/>
    </source>
</evidence>